<reference evidence="2" key="1">
    <citation type="submission" date="2018-05" db="EMBL/GenBank/DDBJ databases">
        <authorList>
            <person name="Lanie J.A."/>
            <person name="Ng W.-L."/>
            <person name="Kazmierczak K.M."/>
            <person name="Andrzejewski T.M."/>
            <person name="Davidsen T.M."/>
            <person name="Wayne K.J."/>
            <person name="Tettelin H."/>
            <person name="Glass J.I."/>
            <person name="Rusch D."/>
            <person name="Podicherti R."/>
            <person name="Tsui H.-C.T."/>
            <person name="Winkler M.E."/>
        </authorList>
    </citation>
    <scope>NUCLEOTIDE SEQUENCE</scope>
</reference>
<name>A0A381XR65_9ZZZZ</name>
<organism evidence="2">
    <name type="scientific">marine metagenome</name>
    <dbReference type="NCBI Taxonomy" id="408172"/>
    <lineage>
        <taxon>unclassified sequences</taxon>
        <taxon>metagenomes</taxon>
        <taxon>ecological metagenomes</taxon>
    </lineage>
</organism>
<proteinExistence type="predicted"/>
<dbReference type="Gene3D" id="3.30.1370.110">
    <property type="match status" value="1"/>
</dbReference>
<dbReference type="PANTHER" id="PTHR35562:SF2">
    <property type="entry name" value="DNA ENDONUCLEASE SMRA-RELATED"/>
    <property type="match status" value="1"/>
</dbReference>
<evidence type="ECO:0000313" key="2">
    <source>
        <dbReference type="EMBL" id="SVA67130.1"/>
    </source>
</evidence>
<gene>
    <name evidence="2" type="ORF">METZ01_LOCUS119984</name>
</gene>
<feature type="domain" description="Smr" evidence="1">
    <location>
        <begin position="15"/>
        <end position="90"/>
    </location>
</feature>
<dbReference type="AlphaFoldDB" id="A0A381XR65"/>
<dbReference type="PROSITE" id="PS50828">
    <property type="entry name" value="SMR"/>
    <property type="match status" value="1"/>
</dbReference>
<dbReference type="SUPFAM" id="SSF160443">
    <property type="entry name" value="SMR domain-like"/>
    <property type="match status" value="1"/>
</dbReference>
<dbReference type="PANTHER" id="PTHR35562">
    <property type="entry name" value="DNA ENDONUCLEASE SMRA-RELATED"/>
    <property type="match status" value="1"/>
</dbReference>
<dbReference type="Pfam" id="PF01713">
    <property type="entry name" value="Smr"/>
    <property type="match status" value="1"/>
</dbReference>
<dbReference type="InterPro" id="IPR002625">
    <property type="entry name" value="Smr_dom"/>
</dbReference>
<protein>
    <recommendedName>
        <fullName evidence="1">Smr domain-containing protein</fullName>
    </recommendedName>
</protein>
<sequence>MYDDQPVELPVNGILDLHQFRPQEFKELVPDYLAECRDVGILEVRVIHGKGIGNCRRTVHAILDRLPEVAEYALAGETMGGWGATVVRLRES</sequence>
<dbReference type="InterPro" id="IPR036063">
    <property type="entry name" value="Smr_dom_sf"/>
</dbReference>
<accession>A0A381XR65</accession>
<evidence type="ECO:0000259" key="1">
    <source>
        <dbReference type="PROSITE" id="PS50828"/>
    </source>
</evidence>
<dbReference type="EMBL" id="UINC01016050">
    <property type="protein sequence ID" value="SVA67130.1"/>
    <property type="molecule type" value="Genomic_DNA"/>
</dbReference>
<dbReference type="SMART" id="SM00463">
    <property type="entry name" value="SMR"/>
    <property type="match status" value="1"/>
</dbReference>